<dbReference type="Proteomes" id="UP001440599">
    <property type="component" value="Unassembled WGS sequence"/>
</dbReference>
<proteinExistence type="predicted"/>
<sequence length="202" mass="22344">MTKSKVAIVVSRVISIIEMVIGLLYVFSFGFIIIMYLTDEELSSSTGVGFLIFCVIAEAFFIWLIRCSIKRAHLIKEFKRYVTVISAHSNGYISDIAASLGTPEHIVKANLERMMKKKYFSNAYIDYNTNRIVVINREATAQNPTQPSRANTPNTNSTQSTPSVSQTAEMITVKCKSCGGINEIRKGSVGECDFCGSSIKGE</sequence>
<name>A0ABV1ER21_9FIRM</name>
<reference evidence="3 4" key="1">
    <citation type="submission" date="2024-03" db="EMBL/GenBank/DDBJ databases">
        <title>Human intestinal bacterial collection.</title>
        <authorList>
            <person name="Pauvert C."/>
            <person name="Hitch T.C.A."/>
            <person name="Clavel T."/>
        </authorList>
    </citation>
    <scope>NUCLEOTIDE SEQUENCE [LARGE SCALE GENOMIC DNA]</scope>
    <source>
        <strain evidence="3 4">CLA-AP-H34</strain>
    </source>
</reference>
<feature type="transmembrane region" description="Helical" evidence="2">
    <location>
        <begin position="48"/>
        <end position="69"/>
    </location>
</feature>
<keyword evidence="2" id="KW-0472">Membrane</keyword>
<evidence type="ECO:0000313" key="3">
    <source>
        <dbReference type="EMBL" id="MEQ2457035.1"/>
    </source>
</evidence>
<feature type="compositionally biased region" description="Polar residues" evidence="1">
    <location>
        <begin position="141"/>
        <end position="150"/>
    </location>
</feature>
<dbReference type="EMBL" id="JBBMFT010000007">
    <property type="protein sequence ID" value="MEQ2457035.1"/>
    <property type="molecule type" value="Genomic_DNA"/>
</dbReference>
<protein>
    <submittedName>
        <fullName evidence="3">Uncharacterized protein</fullName>
    </submittedName>
</protein>
<feature type="region of interest" description="Disordered" evidence="1">
    <location>
        <begin position="141"/>
        <end position="165"/>
    </location>
</feature>
<evidence type="ECO:0000313" key="4">
    <source>
        <dbReference type="Proteomes" id="UP001440599"/>
    </source>
</evidence>
<feature type="transmembrane region" description="Helical" evidence="2">
    <location>
        <begin position="12"/>
        <end position="36"/>
    </location>
</feature>
<keyword evidence="2" id="KW-1133">Transmembrane helix</keyword>
<gene>
    <name evidence="3" type="ORF">WMO45_10915</name>
</gene>
<comment type="caution">
    <text evidence="3">The sequence shown here is derived from an EMBL/GenBank/DDBJ whole genome shotgun (WGS) entry which is preliminary data.</text>
</comment>
<evidence type="ECO:0000256" key="2">
    <source>
        <dbReference type="SAM" id="Phobius"/>
    </source>
</evidence>
<keyword evidence="2" id="KW-0812">Transmembrane</keyword>
<feature type="compositionally biased region" description="Low complexity" evidence="1">
    <location>
        <begin position="151"/>
        <end position="165"/>
    </location>
</feature>
<keyword evidence="4" id="KW-1185">Reference proteome</keyword>
<evidence type="ECO:0000256" key="1">
    <source>
        <dbReference type="SAM" id="MobiDB-lite"/>
    </source>
</evidence>
<dbReference type="RefSeq" id="WP_349140795.1">
    <property type="nucleotide sequence ID" value="NZ_JBBMFT010000007.1"/>
</dbReference>
<accession>A0ABV1ER21</accession>
<organism evidence="3 4">
    <name type="scientific">Flavonifractor hominis</name>
    <dbReference type="NCBI Taxonomy" id="3133178"/>
    <lineage>
        <taxon>Bacteria</taxon>
        <taxon>Bacillati</taxon>
        <taxon>Bacillota</taxon>
        <taxon>Clostridia</taxon>
        <taxon>Eubacteriales</taxon>
        <taxon>Oscillospiraceae</taxon>
        <taxon>Flavonifractor</taxon>
    </lineage>
</organism>